<dbReference type="InterPro" id="IPR001029">
    <property type="entry name" value="Flagellin_N"/>
</dbReference>
<dbReference type="Proteomes" id="UP000182517">
    <property type="component" value="Chromosome"/>
</dbReference>
<protein>
    <submittedName>
        <fullName evidence="6">Flagellar hook-associated protein 3</fullName>
    </submittedName>
</protein>
<evidence type="ECO:0000256" key="2">
    <source>
        <dbReference type="ARBA" id="ARBA00005709"/>
    </source>
</evidence>
<dbReference type="InterPro" id="IPR013384">
    <property type="entry name" value="Flagell_FlgL"/>
</dbReference>
<dbReference type="SUPFAM" id="SSF64518">
    <property type="entry name" value="Phase 1 flagellin"/>
    <property type="match status" value="1"/>
</dbReference>
<dbReference type="InterPro" id="IPR001492">
    <property type="entry name" value="Flagellin"/>
</dbReference>
<comment type="similarity">
    <text evidence="2">Belongs to the bacterial flagellin family.</text>
</comment>
<dbReference type="OrthoDB" id="9758307at2"/>
<dbReference type="KEGG" id="pef:A7E78_05505"/>
<dbReference type="STRING" id="1842532.A7E78_05505"/>
<dbReference type="GO" id="GO:0009424">
    <property type="term" value="C:bacterial-type flagellum hook"/>
    <property type="evidence" value="ECO:0007669"/>
    <property type="project" value="InterPro"/>
</dbReference>
<evidence type="ECO:0000313" key="7">
    <source>
        <dbReference type="Proteomes" id="UP000182517"/>
    </source>
</evidence>
<dbReference type="Pfam" id="PF00700">
    <property type="entry name" value="Flagellin_C"/>
    <property type="match status" value="1"/>
</dbReference>
<keyword evidence="6" id="KW-0969">Cilium</keyword>
<feature type="domain" description="Flagellin N-terminal" evidence="4">
    <location>
        <begin position="9"/>
        <end position="137"/>
    </location>
</feature>
<dbReference type="EMBL" id="CP015519">
    <property type="protein sequence ID" value="APG27346.1"/>
    <property type="molecule type" value="Genomic_DNA"/>
</dbReference>
<keyword evidence="3" id="KW-0975">Bacterial flagellum</keyword>
<dbReference type="Pfam" id="PF00669">
    <property type="entry name" value="Flagellin_N"/>
    <property type="match status" value="1"/>
</dbReference>
<dbReference type="PANTHER" id="PTHR42792:SF1">
    <property type="entry name" value="FLAGELLAR HOOK-ASSOCIATED PROTEIN 3"/>
    <property type="match status" value="1"/>
</dbReference>
<evidence type="ECO:0000256" key="1">
    <source>
        <dbReference type="ARBA" id="ARBA00004365"/>
    </source>
</evidence>
<comment type="subcellular location">
    <subcellularLocation>
        <location evidence="1">Bacterial flagellum</location>
    </subcellularLocation>
</comment>
<proteinExistence type="inferred from homology"/>
<accession>A0A1L3GN25</accession>
<reference evidence="6 7" key="1">
    <citation type="journal article" date="2017" name="Genome Announc.">
        <title>Complete Genome Sequences of Two Acetylene-Fermenting Pelobacter acetylenicus Strains.</title>
        <authorList>
            <person name="Sutton J.M."/>
            <person name="Baesman S.M."/>
            <person name="Fierst J.L."/>
            <person name="Poret-Peterson A.T."/>
            <person name="Oremland R.S."/>
            <person name="Dunlap D.S."/>
            <person name="Akob D.M."/>
        </authorList>
    </citation>
    <scope>NUCLEOTIDE SEQUENCE [LARGE SCALE GENOMIC DNA]</scope>
    <source>
        <strain evidence="6 7">SFB93</strain>
    </source>
</reference>
<evidence type="ECO:0000256" key="3">
    <source>
        <dbReference type="ARBA" id="ARBA00023143"/>
    </source>
</evidence>
<dbReference type="AlphaFoldDB" id="A0A1L3GN25"/>
<feature type="domain" description="Flagellin C-terminal" evidence="5">
    <location>
        <begin position="222"/>
        <end position="298"/>
    </location>
</feature>
<dbReference type="InterPro" id="IPR046358">
    <property type="entry name" value="Flagellin_C"/>
</dbReference>
<keyword evidence="6" id="KW-0966">Cell projection</keyword>
<evidence type="ECO:0000259" key="4">
    <source>
        <dbReference type="Pfam" id="PF00669"/>
    </source>
</evidence>
<dbReference type="GO" id="GO:0071973">
    <property type="term" value="P:bacterial-type flagellum-dependent cell motility"/>
    <property type="evidence" value="ECO:0007669"/>
    <property type="project" value="InterPro"/>
</dbReference>
<dbReference type="GO" id="GO:0005198">
    <property type="term" value="F:structural molecule activity"/>
    <property type="evidence" value="ECO:0007669"/>
    <property type="project" value="InterPro"/>
</dbReference>
<dbReference type="Gene3D" id="1.20.1330.10">
    <property type="entry name" value="f41 fragment of flagellin, N-terminal domain"/>
    <property type="match status" value="1"/>
</dbReference>
<dbReference type="PANTHER" id="PTHR42792">
    <property type="entry name" value="FLAGELLIN"/>
    <property type="match status" value="1"/>
</dbReference>
<evidence type="ECO:0000259" key="5">
    <source>
        <dbReference type="Pfam" id="PF00700"/>
    </source>
</evidence>
<keyword evidence="7" id="KW-1185">Reference proteome</keyword>
<dbReference type="RefSeq" id="WP_072283313.1">
    <property type="nucleotide sequence ID" value="NZ_CP015519.1"/>
</dbReference>
<keyword evidence="6" id="KW-0282">Flagellum</keyword>
<organism evidence="6 7">
    <name type="scientific">Syntrophotalea acetylenivorans</name>
    <dbReference type="NCBI Taxonomy" id="1842532"/>
    <lineage>
        <taxon>Bacteria</taxon>
        <taxon>Pseudomonadati</taxon>
        <taxon>Thermodesulfobacteriota</taxon>
        <taxon>Desulfuromonadia</taxon>
        <taxon>Desulfuromonadales</taxon>
        <taxon>Syntrophotaleaceae</taxon>
        <taxon>Syntrophotalea</taxon>
    </lineage>
</organism>
<name>A0A1L3GN25_9BACT</name>
<dbReference type="NCBIfam" id="TIGR02550">
    <property type="entry name" value="flagell_flgL"/>
    <property type="match status" value="1"/>
</dbReference>
<sequence>MKTTQSTVYRSLQNQIYKTQSSLLDLRMSAATGKRINKPSDDPSAIRPVLNARSQMQKSDRYLRTMGSASDRLDILDSHLGQIGNLMIRAQETTISAGNAAMGPNDLTNLSDAIGHIKDELLALANSNVDGKYIFAGFAEDTQPFPGTDPLDPFAYEGDGGHMELEIAPGERIQANLTGDELFQGAGGGINLFEVLDDIQTQLANGNAEAALSRLGDLQDGTEQVSRQRSQMGNIGARVENAQEHMESIKIDMQEVLSRYEDADLVEVITALTQQEQAFEAALNVTAKVSNLSILDYL</sequence>
<gene>
    <name evidence="6" type="ORF">A7E78_05505</name>
</gene>
<evidence type="ECO:0000313" key="6">
    <source>
        <dbReference type="EMBL" id="APG27346.1"/>
    </source>
</evidence>